<proteinExistence type="predicted"/>
<evidence type="ECO:0000259" key="2">
    <source>
        <dbReference type="Pfam" id="PF01569"/>
    </source>
</evidence>
<feature type="transmembrane region" description="Helical" evidence="1">
    <location>
        <begin position="9"/>
        <end position="28"/>
    </location>
</feature>
<reference evidence="3" key="1">
    <citation type="submission" date="2021-06" db="EMBL/GenBank/DDBJ databases">
        <title>Updating the genus Pseudomonas: Description of 43 new species and partition of the Pseudomonas putida group.</title>
        <authorList>
            <person name="Girard L."/>
            <person name="Lood C."/>
            <person name="Vandamme P."/>
            <person name="Rokni-Zadeh H."/>
            <person name="Van Noort V."/>
            <person name="Hofte M."/>
            <person name="Lavigne R."/>
            <person name="De Mot R."/>
        </authorList>
    </citation>
    <scope>NUCLEOTIDE SEQUENCE</scope>
    <source>
        <strain evidence="3">SWRI79</strain>
    </source>
</reference>
<organism evidence="3 4">
    <name type="scientific">Pseudomonas farris</name>
    <dbReference type="NCBI Taxonomy" id="2841207"/>
    <lineage>
        <taxon>Bacteria</taxon>
        <taxon>Pseudomonadati</taxon>
        <taxon>Pseudomonadota</taxon>
        <taxon>Gammaproteobacteria</taxon>
        <taxon>Pseudomonadales</taxon>
        <taxon>Pseudomonadaceae</taxon>
        <taxon>Pseudomonas</taxon>
    </lineage>
</organism>
<comment type="caution">
    <text evidence="3">The sequence shown here is derived from an EMBL/GenBank/DDBJ whole genome shotgun (WGS) entry which is preliminary data.</text>
</comment>
<feature type="transmembrane region" description="Helical" evidence="1">
    <location>
        <begin position="206"/>
        <end position="226"/>
    </location>
</feature>
<keyword evidence="1" id="KW-0812">Transmembrane</keyword>
<gene>
    <name evidence="3" type="ORF">KVG95_19275</name>
</gene>
<feature type="transmembrane region" description="Helical" evidence="1">
    <location>
        <begin position="177"/>
        <end position="194"/>
    </location>
</feature>
<feature type="domain" description="Phosphatidic acid phosphatase type 2/haloperoxidase" evidence="2">
    <location>
        <begin position="120"/>
        <end position="251"/>
    </location>
</feature>
<keyword evidence="4" id="KW-1185">Reference proteome</keyword>
<dbReference type="EMBL" id="JAHSTV010000009">
    <property type="protein sequence ID" value="MBV4465474.1"/>
    <property type="molecule type" value="Genomic_DNA"/>
</dbReference>
<dbReference type="RefSeq" id="WP_217857566.1">
    <property type="nucleotide sequence ID" value="NZ_JAHSTV010000009.1"/>
</dbReference>
<feature type="transmembrane region" description="Helical" evidence="1">
    <location>
        <begin position="232"/>
        <end position="251"/>
    </location>
</feature>
<feature type="transmembrane region" description="Helical" evidence="1">
    <location>
        <begin position="67"/>
        <end position="86"/>
    </location>
</feature>
<evidence type="ECO:0000313" key="3">
    <source>
        <dbReference type="EMBL" id="MBV4465474.1"/>
    </source>
</evidence>
<sequence>MLISSRYRFYWANFGIPLACAVVVFLLFDLTKIDIAFSDLFYDPATRVFPLDHVHLFEKITHKWARIIPNWTGEVAMIGALLSFLWPRLKAEKHSKIIAFLEKIKVAPVLRFASKHRRDVLYVVFAFSISTGVIHYLKGHTSVYCPVETTQYAGKIEHKEWYQNFDLLKVAGAGRCWPGGHASGGFTMLALYFVARRYRWRYSKALMHGSLLLGFVYGTTRVLQGWHYMSHTFWAGIFVWLACLLTALAFYGRARLELPVLQKAASPVVEPFTGLHIANKTTGKKKPAGGGQTVVS</sequence>
<dbReference type="Pfam" id="PF01569">
    <property type="entry name" value="PAP2"/>
    <property type="match status" value="1"/>
</dbReference>
<keyword evidence="1" id="KW-1133">Transmembrane helix</keyword>
<feature type="transmembrane region" description="Helical" evidence="1">
    <location>
        <begin position="120"/>
        <end position="137"/>
    </location>
</feature>
<protein>
    <submittedName>
        <fullName evidence="3">Phosphatase PAP2 family protein</fullName>
    </submittedName>
</protein>
<keyword evidence="1" id="KW-0472">Membrane</keyword>
<dbReference type="Proteomes" id="UP000886900">
    <property type="component" value="Unassembled WGS sequence"/>
</dbReference>
<dbReference type="CDD" id="cd03396">
    <property type="entry name" value="PAP2_like_6"/>
    <property type="match status" value="1"/>
</dbReference>
<name>A0ABS6PYC8_9PSED</name>
<accession>A0ABS6PYC8</accession>
<dbReference type="InterPro" id="IPR000326">
    <property type="entry name" value="PAP2/HPO"/>
</dbReference>
<evidence type="ECO:0000256" key="1">
    <source>
        <dbReference type="SAM" id="Phobius"/>
    </source>
</evidence>
<evidence type="ECO:0000313" key="4">
    <source>
        <dbReference type="Proteomes" id="UP000886900"/>
    </source>
</evidence>